<keyword evidence="2" id="KW-1185">Reference proteome</keyword>
<dbReference type="AlphaFoldDB" id="A0AAV7UQE9"/>
<proteinExistence type="predicted"/>
<protein>
    <submittedName>
        <fullName evidence="1">Uncharacterized protein</fullName>
    </submittedName>
</protein>
<gene>
    <name evidence="1" type="ORF">NDU88_000210</name>
</gene>
<dbReference type="EMBL" id="JANPWB010000004">
    <property type="protein sequence ID" value="KAJ1190891.1"/>
    <property type="molecule type" value="Genomic_DNA"/>
</dbReference>
<evidence type="ECO:0000313" key="1">
    <source>
        <dbReference type="EMBL" id="KAJ1190891.1"/>
    </source>
</evidence>
<accession>A0AAV7UQE9</accession>
<organism evidence="1 2">
    <name type="scientific">Pleurodeles waltl</name>
    <name type="common">Iberian ribbed newt</name>
    <dbReference type="NCBI Taxonomy" id="8319"/>
    <lineage>
        <taxon>Eukaryota</taxon>
        <taxon>Metazoa</taxon>
        <taxon>Chordata</taxon>
        <taxon>Craniata</taxon>
        <taxon>Vertebrata</taxon>
        <taxon>Euteleostomi</taxon>
        <taxon>Amphibia</taxon>
        <taxon>Batrachia</taxon>
        <taxon>Caudata</taxon>
        <taxon>Salamandroidea</taxon>
        <taxon>Salamandridae</taxon>
        <taxon>Pleurodelinae</taxon>
        <taxon>Pleurodeles</taxon>
    </lineage>
</organism>
<reference evidence="1" key="1">
    <citation type="journal article" date="2022" name="bioRxiv">
        <title>Sequencing and chromosome-scale assembly of the giantPleurodeles waltlgenome.</title>
        <authorList>
            <person name="Brown T."/>
            <person name="Elewa A."/>
            <person name="Iarovenko S."/>
            <person name="Subramanian E."/>
            <person name="Araus A.J."/>
            <person name="Petzold A."/>
            <person name="Susuki M."/>
            <person name="Suzuki K.-i.T."/>
            <person name="Hayashi T."/>
            <person name="Toyoda A."/>
            <person name="Oliveira C."/>
            <person name="Osipova E."/>
            <person name="Leigh N.D."/>
            <person name="Simon A."/>
            <person name="Yun M.H."/>
        </authorList>
    </citation>
    <scope>NUCLEOTIDE SEQUENCE</scope>
    <source>
        <strain evidence="1">20211129_DDA</strain>
        <tissue evidence="1">Liver</tissue>
    </source>
</reference>
<comment type="caution">
    <text evidence="1">The sequence shown here is derived from an EMBL/GenBank/DDBJ whole genome shotgun (WGS) entry which is preliminary data.</text>
</comment>
<sequence>MAAAGRGSSAEIAVRSGCREVERGGRTHALGVSRVPKATVSCGGQMGAFDVSARTARRARAHKRGVQQALLAL</sequence>
<dbReference type="Proteomes" id="UP001066276">
    <property type="component" value="Chromosome 2_2"/>
</dbReference>
<name>A0AAV7UQE9_PLEWA</name>
<evidence type="ECO:0000313" key="2">
    <source>
        <dbReference type="Proteomes" id="UP001066276"/>
    </source>
</evidence>